<dbReference type="EMBL" id="MK473641">
    <property type="protein sequence ID" value="QFF90305.1"/>
    <property type="molecule type" value="Genomic_DNA"/>
</dbReference>
<name>A0A5P5X4Z2_VIBPH</name>
<accession>A0A5P5X4Z2</accession>
<sequence>MKTFVIVPVFKRLKLTKIFVDSLVGNWLGDITILIVDDSDELENYNYFKHYGSDNVITIHTKLGDDSFWCGTMRVGIDYLNENLKPNPDDIVIFANNDVTIDEAFFHTFYHHIDSESIVHPQTLANNKLVSSGCKVKSWFPYITSHPICGTSGPHYLTKVEIDLCTARFLSMKFSTLELIGNIADNLIQYHGDNDFSLRAKKLGIRSYIINGAVCKLYDDDTGKKNSNINSLKDAYNSLFEIRSANNLYSRWCFLNNHFSKINSAFILLSMTVNVFAKVIMNKFK</sequence>
<organism evidence="1">
    <name type="scientific">Vibrio parahaemolyticus</name>
    <dbReference type="NCBI Taxonomy" id="670"/>
    <lineage>
        <taxon>Bacteria</taxon>
        <taxon>Pseudomonadati</taxon>
        <taxon>Pseudomonadota</taxon>
        <taxon>Gammaproteobacteria</taxon>
        <taxon>Vibrionales</taxon>
        <taxon>Vibrionaceae</taxon>
        <taxon>Vibrio</taxon>
    </lineage>
</organism>
<dbReference type="GO" id="GO:0016740">
    <property type="term" value="F:transferase activity"/>
    <property type="evidence" value="ECO:0007669"/>
    <property type="project" value="UniProtKB-KW"/>
</dbReference>
<dbReference type="SUPFAM" id="SSF53448">
    <property type="entry name" value="Nucleotide-diphospho-sugar transferases"/>
    <property type="match status" value="1"/>
</dbReference>
<dbReference type="AlphaFoldDB" id="A0A5P5X4Z2"/>
<evidence type="ECO:0000313" key="1">
    <source>
        <dbReference type="EMBL" id="QFF90305.1"/>
    </source>
</evidence>
<dbReference type="InterPro" id="IPR029044">
    <property type="entry name" value="Nucleotide-diphossugar_trans"/>
</dbReference>
<protein>
    <submittedName>
        <fullName evidence="1">Glycosyl transferase family 2</fullName>
    </submittedName>
</protein>
<proteinExistence type="predicted"/>
<reference evidence="1" key="1">
    <citation type="journal article" date="2019" name="Int. J. Food Microbiol.">
        <title>Developing a novel molecular serotyping system based on capsular polysaccharide synthesis gene clusters of Vibrio parahaemolyticus.</title>
        <authorList>
            <person name="Pang Y."/>
            <person name="Guo X."/>
            <person name="Tian X."/>
            <person name="Liu F."/>
            <person name="Wang L."/>
            <person name="Wu J."/>
            <person name="Zhang S."/>
            <person name="Li S."/>
            <person name="Liu B."/>
        </authorList>
    </citation>
    <scope>NUCLEOTIDE SEQUENCE</scope>
    <source>
        <strain evidence="1">G2879</strain>
    </source>
</reference>
<dbReference type="RefSeq" id="WP_029836947.1">
    <property type="nucleotide sequence ID" value="NZ_LIRQ01000039.1"/>
</dbReference>
<dbReference type="Gene3D" id="3.90.550.10">
    <property type="entry name" value="Spore Coat Polysaccharide Biosynthesis Protein SpsA, Chain A"/>
    <property type="match status" value="1"/>
</dbReference>
<keyword evidence="1" id="KW-0808">Transferase</keyword>